<feature type="compositionally biased region" description="Acidic residues" evidence="6">
    <location>
        <begin position="512"/>
        <end position="529"/>
    </location>
</feature>
<evidence type="ECO:0000256" key="4">
    <source>
        <dbReference type="ARBA" id="ARBA00023134"/>
    </source>
</evidence>
<dbReference type="GO" id="GO:0050793">
    <property type="term" value="P:regulation of developmental process"/>
    <property type="evidence" value="ECO:0007669"/>
    <property type="project" value="UniProtKB-ARBA"/>
</dbReference>
<dbReference type="VEuPathDB" id="FungiDB:PYU1_G008718"/>
<accession>K3WUT8</accession>
<dbReference type="InterPro" id="IPR050755">
    <property type="entry name" value="TRAFAC_YlqF/YawG_RiboMat"/>
</dbReference>
<dbReference type="SUPFAM" id="SSF52540">
    <property type="entry name" value="P-loop containing nucleoside triphosphate hydrolases"/>
    <property type="match status" value="1"/>
</dbReference>
<feature type="region of interest" description="Disordered" evidence="6">
    <location>
        <begin position="1"/>
        <end position="28"/>
    </location>
</feature>
<reference evidence="9" key="2">
    <citation type="submission" date="2010-04" db="EMBL/GenBank/DDBJ databases">
        <authorList>
            <person name="Buell R."/>
            <person name="Hamilton J."/>
            <person name="Hostetler J."/>
        </authorList>
    </citation>
    <scope>NUCLEOTIDE SEQUENCE [LARGE SCALE GENOMIC DNA]</scope>
    <source>
        <strain evidence="9">DAOM:BR144</strain>
    </source>
</reference>
<name>K3WUT8_GLOUD</name>
<dbReference type="GO" id="GO:0051239">
    <property type="term" value="P:regulation of multicellular organismal process"/>
    <property type="evidence" value="ECO:0007669"/>
    <property type="project" value="UniProtKB-ARBA"/>
</dbReference>
<dbReference type="GO" id="GO:0005730">
    <property type="term" value="C:nucleolus"/>
    <property type="evidence" value="ECO:0007669"/>
    <property type="project" value="UniProtKB-SubCell"/>
</dbReference>
<dbReference type="InterPro" id="IPR030378">
    <property type="entry name" value="G_CP_dom"/>
</dbReference>
<protein>
    <recommendedName>
        <fullName evidence="7">CP-type G domain-containing protein</fullName>
    </recommendedName>
</protein>
<dbReference type="FunFam" id="1.10.1580.10:FF:000002">
    <property type="entry name" value="Guanine nucleotide-binding protein-like 3 (nucleolar)-like"/>
    <property type="match status" value="1"/>
</dbReference>
<evidence type="ECO:0000256" key="5">
    <source>
        <dbReference type="ARBA" id="ARBA00023242"/>
    </source>
</evidence>
<dbReference type="InParanoid" id="K3WUT8"/>
<evidence type="ECO:0000256" key="3">
    <source>
        <dbReference type="ARBA" id="ARBA00023054"/>
    </source>
</evidence>
<dbReference type="EMBL" id="GL376558">
    <property type="status" value="NOT_ANNOTATED_CDS"/>
    <property type="molecule type" value="Genomic_DNA"/>
</dbReference>
<keyword evidence="3" id="KW-0175">Coiled coil</keyword>
<dbReference type="CDD" id="cd04178">
    <property type="entry name" value="Nucleostemin_like"/>
    <property type="match status" value="1"/>
</dbReference>
<dbReference type="OMA" id="SRRAYMK"/>
<evidence type="ECO:0000259" key="7">
    <source>
        <dbReference type="PROSITE" id="PS51721"/>
    </source>
</evidence>
<feature type="region of interest" description="Disordered" evidence="6">
    <location>
        <begin position="508"/>
        <end position="529"/>
    </location>
</feature>
<evidence type="ECO:0000256" key="6">
    <source>
        <dbReference type="SAM" id="MobiDB-lite"/>
    </source>
</evidence>
<keyword evidence="9" id="KW-1185">Reference proteome</keyword>
<dbReference type="PROSITE" id="PS51721">
    <property type="entry name" value="G_CP"/>
    <property type="match status" value="1"/>
</dbReference>
<proteinExistence type="predicted"/>
<dbReference type="InterPro" id="IPR023179">
    <property type="entry name" value="GTP-bd_ortho_bundle_sf"/>
</dbReference>
<organism evidence="8 9">
    <name type="scientific">Globisporangium ultimum (strain ATCC 200006 / CBS 805.95 / DAOM BR144)</name>
    <name type="common">Pythium ultimum</name>
    <dbReference type="NCBI Taxonomy" id="431595"/>
    <lineage>
        <taxon>Eukaryota</taxon>
        <taxon>Sar</taxon>
        <taxon>Stramenopiles</taxon>
        <taxon>Oomycota</taxon>
        <taxon>Peronosporomycetes</taxon>
        <taxon>Pythiales</taxon>
        <taxon>Pythiaceae</taxon>
        <taxon>Globisporangium</taxon>
    </lineage>
</organism>
<dbReference type="Proteomes" id="UP000019132">
    <property type="component" value="Unassembled WGS sequence"/>
</dbReference>
<dbReference type="FunFam" id="3.40.50.300:FF:000571">
    <property type="entry name" value="Guanine nucleotide-binding protein-like NSN1"/>
    <property type="match status" value="1"/>
</dbReference>
<dbReference type="EnsemblProtists" id="PYU1_T008735">
    <property type="protein sequence ID" value="PYU1_T008735"/>
    <property type="gene ID" value="PYU1_G008718"/>
</dbReference>
<keyword evidence="5" id="KW-0539">Nucleus</keyword>
<dbReference type="Gene3D" id="3.40.50.300">
    <property type="entry name" value="P-loop containing nucleotide triphosphate hydrolases"/>
    <property type="match status" value="1"/>
</dbReference>
<dbReference type="GO" id="GO:0005525">
    <property type="term" value="F:GTP binding"/>
    <property type="evidence" value="ECO:0007669"/>
    <property type="project" value="UniProtKB-KW"/>
</dbReference>
<keyword evidence="4" id="KW-0342">GTP-binding</keyword>
<dbReference type="Pfam" id="PF01926">
    <property type="entry name" value="MMR_HSR1"/>
    <property type="match status" value="1"/>
</dbReference>
<reference evidence="9" key="1">
    <citation type="journal article" date="2010" name="Genome Biol.">
        <title>Genome sequence of the necrotrophic plant pathogen Pythium ultimum reveals original pathogenicity mechanisms and effector repertoire.</title>
        <authorList>
            <person name="Levesque C.A."/>
            <person name="Brouwer H."/>
            <person name="Cano L."/>
            <person name="Hamilton J.P."/>
            <person name="Holt C."/>
            <person name="Huitema E."/>
            <person name="Raffaele S."/>
            <person name="Robideau G.P."/>
            <person name="Thines M."/>
            <person name="Win J."/>
            <person name="Zerillo M.M."/>
            <person name="Beakes G.W."/>
            <person name="Boore J.L."/>
            <person name="Busam D."/>
            <person name="Dumas B."/>
            <person name="Ferriera S."/>
            <person name="Fuerstenberg S.I."/>
            <person name="Gachon C.M."/>
            <person name="Gaulin E."/>
            <person name="Govers F."/>
            <person name="Grenville-Briggs L."/>
            <person name="Horner N."/>
            <person name="Hostetler J."/>
            <person name="Jiang R.H."/>
            <person name="Johnson J."/>
            <person name="Krajaejun T."/>
            <person name="Lin H."/>
            <person name="Meijer H.J."/>
            <person name="Moore B."/>
            <person name="Morris P."/>
            <person name="Phuntmart V."/>
            <person name="Puiu D."/>
            <person name="Shetty J."/>
            <person name="Stajich J.E."/>
            <person name="Tripathy S."/>
            <person name="Wawra S."/>
            <person name="van West P."/>
            <person name="Whitty B.R."/>
            <person name="Coutinho P.M."/>
            <person name="Henrissat B."/>
            <person name="Martin F."/>
            <person name="Thomas P.D."/>
            <person name="Tyler B.M."/>
            <person name="De Vries R.P."/>
            <person name="Kamoun S."/>
            <person name="Yandell M."/>
            <person name="Tisserat N."/>
            <person name="Buell C.R."/>
        </authorList>
    </citation>
    <scope>NUCLEOTIDE SEQUENCE</scope>
    <source>
        <strain evidence="9">DAOM:BR144</strain>
    </source>
</reference>
<feature type="domain" description="CP-type G" evidence="7">
    <location>
        <begin position="148"/>
        <end position="332"/>
    </location>
</feature>
<dbReference type="eggNOG" id="KOG2484">
    <property type="taxonomic scope" value="Eukaryota"/>
</dbReference>
<dbReference type="InterPro" id="IPR006073">
    <property type="entry name" value="GTP-bd"/>
</dbReference>
<comment type="subcellular location">
    <subcellularLocation>
        <location evidence="1">Nucleus</location>
        <location evidence="1">Nucleolus</location>
    </subcellularLocation>
</comment>
<dbReference type="HOGENOM" id="CLU_011106_5_3_1"/>
<dbReference type="AlphaFoldDB" id="K3WUT8"/>
<feature type="compositionally biased region" description="Basic residues" evidence="6">
    <location>
        <begin position="1"/>
        <end position="18"/>
    </location>
</feature>
<dbReference type="PRINTS" id="PR00326">
    <property type="entry name" value="GTP1OBG"/>
</dbReference>
<evidence type="ECO:0000313" key="9">
    <source>
        <dbReference type="Proteomes" id="UP000019132"/>
    </source>
</evidence>
<dbReference type="PANTHER" id="PTHR11089">
    <property type="entry name" value="GTP-BINDING PROTEIN-RELATED"/>
    <property type="match status" value="1"/>
</dbReference>
<evidence type="ECO:0000313" key="8">
    <source>
        <dbReference type="EnsemblProtists" id="PYU1_T008735"/>
    </source>
</evidence>
<feature type="compositionally biased region" description="Low complexity" evidence="6">
    <location>
        <begin position="48"/>
        <end position="67"/>
    </location>
</feature>
<dbReference type="Gene3D" id="1.10.1580.10">
    <property type="match status" value="1"/>
</dbReference>
<keyword evidence="2" id="KW-0547">Nucleotide-binding</keyword>
<reference evidence="8" key="3">
    <citation type="submission" date="2015-02" db="UniProtKB">
        <authorList>
            <consortium name="EnsemblProtists"/>
        </authorList>
    </citation>
    <scope>IDENTIFICATION</scope>
    <source>
        <strain evidence="8">DAOM BR144</strain>
    </source>
</reference>
<dbReference type="PANTHER" id="PTHR11089:SF30">
    <property type="entry name" value="GUANINE NUCLEOTIDE-BINDING PROTEIN-LIKE 3 HOMOLOG"/>
    <property type="match status" value="1"/>
</dbReference>
<sequence>MGRKVEKKASLKLKHRAQAAKTGSLAAKKRAGDALFGAGRKAAEKKQGLSQVLGGAAGASGSQQSLAPPTIKASKQLTAQRLKQKRNELRTMKVANHRNTSTGASSLEELMGAAAQKAGAFEQQQSVKANGDGQHEIEITDSSRRAYMKELRKVVDRADVVLEVLDARDPMGCRTLDMEEAIGNRHGKKIVLVLNKIDLVPPEVLQPWLTYLRTFYPTVAFKASTQNQSNHLSANYGRADKATTETLSGSKAVGSDALMQLLKNYCRNNHIKTAITVGVIGYPNVGKSSVINSLKRSKAASVSSTAGHTKVMQEIHIDSKIKLLDCPGIVFDHTDSNALLLRNCINTETMDDPVGAVQVILSRCEPAQLVQLYNLGPNTKFQDVIEFLVLVASSKGKLGKGGIPDRHAAARIILQDWNRGKIPFFTPPPDQKLNILDSQIVSSFADEFDLDKVLNPTSIFIAEEAAKDSQPQAQPMGAPIGPQCSVEVAPDAAAGSSTMTKMDQVMKTLGDSDSDSDMSDGDDFDDDEDAMNGSNGAMFNIQAPNLQQLQAKFEQDKLNPQTALMARRKAKQWRKLKRRAARQQIGAEEESSFSEQFQSIGFQLPTAFAGTGL</sequence>
<dbReference type="STRING" id="431595.K3WUT8"/>
<evidence type="ECO:0000256" key="2">
    <source>
        <dbReference type="ARBA" id="ARBA00022741"/>
    </source>
</evidence>
<feature type="region of interest" description="Disordered" evidence="6">
    <location>
        <begin position="46"/>
        <end position="71"/>
    </location>
</feature>
<evidence type="ECO:0000256" key="1">
    <source>
        <dbReference type="ARBA" id="ARBA00004604"/>
    </source>
</evidence>
<dbReference type="InterPro" id="IPR027417">
    <property type="entry name" value="P-loop_NTPase"/>
</dbReference>